<keyword evidence="2" id="KW-1185">Reference proteome</keyword>
<evidence type="ECO:0000313" key="1">
    <source>
        <dbReference type="EMBL" id="KAL3883291.1"/>
    </source>
</evidence>
<accession>A0ABD3XCG6</accession>
<name>A0ABD3XCG6_SINWO</name>
<comment type="caution">
    <text evidence="1">The sequence shown here is derived from an EMBL/GenBank/DDBJ whole genome shotgun (WGS) entry which is preliminary data.</text>
</comment>
<sequence>MCPNYFIPEENMFQCKVYGHVQVQLLSVLGNLLRQEGRYLVGISCDNIGQNLESICQVPVMELEFHNPDVTEILTTSVKFLFGALATSVEQVPEIELIVDHHALDRYFHSHGPRREINSIFWKLRCSILGSKLASKSLSLEIPDQHDLDMAKELLIWGSSSDVACGKLKLAAFYLVQDNLDMSKNVFSEVHTSCNNKMSEIRGLNQHTLQVILSENLSTTQLVSQYYAMPVIYHPSEINCIPKALISEMLCCTGSDQVSTCDQHVLKSVIIDPEFYLYFLEFLCYKRQNNMPHKKAALDNMIYVIRYELCAFKSTALNLLAYCLTQEGRLTNAYSILCKSIKLKKENTSAKWHIAALINAAFRFPRGEQ</sequence>
<gene>
    <name evidence="1" type="ORF">ACJMK2_029573</name>
</gene>
<reference evidence="1 2" key="1">
    <citation type="submission" date="2024-11" db="EMBL/GenBank/DDBJ databases">
        <title>Chromosome-level genome assembly of the freshwater bivalve Anodonta woodiana.</title>
        <authorList>
            <person name="Chen X."/>
        </authorList>
    </citation>
    <scope>NUCLEOTIDE SEQUENCE [LARGE SCALE GENOMIC DNA]</scope>
    <source>
        <strain evidence="1">MN2024</strain>
        <tissue evidence="1">Gills</tissue>
    </source>
</reference>
<evidence type="ECO:0000313" key="2">
    <source>
        <dbReference type="Proteomes" id="UP001634394"/>
    </source>
</evidence>
<dbReference type="Proteomes" id="UP001634394">
    <property type="component" value="Unassembled WGS sequence"/>
</dbReference>
<dbReference type="AlphaFoldDB" id="A0ABD3XCG6"/>
<dbReference type="EMBL" id="JBJQND010000003">
    <property type="protein sequence ID" value="KAL3883291.1"/>
    <property type="molecule type" value="Genomic_DNA"/>
</dbReference>
<organism evidence="1 2">
    <name type="scientific">Sinanodonta woodiana</name>
    <name type="common">Chinese pond mussel</name>
    <name type="synonym">Anodonta woodiana</name>
    <dbReference type="NCBI Taxonomy" id="1069815"/>
    <lineage>
        <taxon>Eukaryota</taxon>
        <taxon>Metazoa</taxon>
        <taxon>Spiralia</taxon>
        <taxon>Lophotrochozoa</taxon>
        <taxon>Mollusca</taxon>
        <taxon>Bivalvia</taxon>
        <taxon>Autobranchia</taxon>
        <taxon>Heteroconchia</taxon>
        <taxon>Palaeoheterodonta</taxon>
        <taxon>Unionida</taxon>
        <taxon>Unionoidea</taxon>
        <taxon>Unionidae</taxon>
        <taxon>Unioninae</taxon>
        <taxon>Sinanodonta</taxon>
    </lineage>
</organism>
<protein>
    <submittedName>
        <fullName evidence="1">Uncharacterized protein</fullName>
    </submittedName>
</protein>
<proteinExistence type="predicted"/>